<keyword evidence="8" id="KW-0625">Polysaccharide transport</keyword>
<dbReference type="PANTHER" id="PTHR33619:SF3">
    <property type="entry name" value="POLYSACCHARIDE EXPORT PROTEIN GFCE-RELATED"/>
    <property type="match status" value="1"/>
</dbReference>
<evidence type="ECO:0000313" key="18">
    <source>
        <dbReference type="Proteomes" id="UP000321199"/>
    </source>
</evidence>
<feature type="domain" description="Polysaccharide export protein N-terminal" evidence="15">
    <location>
        <begin position="30"/>
        <end position="101"/>
    </location>
</feature>
<evidence type="ECO:0000256" key="12">
    <source>
        <dbReference type="ARBA" id="ARBA00023139"/>
    </source>
</evidence>
<evidence type="ECO:0000256" key="6">
    <source>
        <dbReference type="ARBA" id="ARBA00022692"/>
    </source>
</evidence>
<dbReference type="InterPro" id="IPR049712">
    <property type="entry name" value="Poly_export"/>
</dbReference>
<protein>
    <submittedName>
        <fullName evidence="17">Uncharacterized protein</fullName>
    </submittedName>
</protein>
<evidence type="ECO:0000256" key="7">
    <source>
        <dbReference type="ARBA" id="ARBA00022729"/>
    </source>
</evidence>
<name>A0A5B8RUK2_9BURK</name>
<keyword evidence="13" id="KW-0998">Cell outer membrane</keyword>
<evidence type="ECO:0000256" key="13">
    <source>
        <dbReference type="ARBA" id="ARBA00023237"/>
    </source>
</evidence>
<keyword evidence="11" id="KW-0472">Membrane</keyword>
<dbReference type="Proteomes" id="UP000321199">
    <property type="component" value="Chromosome"/>
</dbReference>
<keyword evidence="9" id="KW-0406">Ion transport</keyword>
<evidence type="ECO:0000256" key="1">
    <source>
        <dbReference type="ARBA" id="ARBA00004571"/>
    </source>
</evidence>
<dbReference type="GO" id="GO:0015159">
    <property type="term" value="F:polysaccharide transmembrane transporter activity"/>
    <property type="evidence" value="ECO:0007669"/>
    <property type="project" value="InterPro"/>
</dbReference>
<dbReference type="OrthoDB" id="9815244at2"/>
<keyword evidence="18" id="KW-1185">Reference proteome</keyword>
<comment type="subcellular location">
    <subcellularLocation>
        <location evidence="1">Cell outer membrane</location>
        <topology evidence="1">Multi-pass membrane protein</topology>
    </subcellularLocation>
</comment>
<keyword evidence="14" id="KW-0449">Lipoprotein</keyword>
<accession>A0A5B8RUK2</accession>
<dbReference type="InterPro" id="IPR054765">
    <property type="entry name" value="SLBB_dom"/>
</dbReference>
<sequence length="190" mass="20445">MRIVSLLKQTLFVLAIATIWSGSAWSEALAPYTLHPADKLQVSVWRDTALQREVRVLPDGSITLPLVGRVVVAGLDTDTVEKELVERLKPYMPDPIVTVSVVAAEGNVVYVVGKVAKPGVVPLIADSTTVMQALSLVGGLDRFADGNAVRVLRQDAGKHTVLDVRYNDLIKGNDLQTNVVLQAGDTILVP</sequence>
<evidence type="ECO:0000256" key="4">
    <source>
        <dbReference type="ARBA" id="ARBA00022452"/>
    </source>
</evidence>
<dbReference type="RefSeq" id="WP_146912094.1">
    <property type="nucleotide sequence ID" value="NZ_CP042344.1"/>
</dbReference>
<evidence type="ECO:0000256" key="5">
    <source>
        <dbReference type="ARBA" id="ARBA00022597"/>
    </source>
</evidence>
<evidence type="ECO:0000256" key="9">
    <source>
        <dbReference type="ARBA" id="ARBA00023065"/>
    </source>
</evidence>
<dbReference type="EMBL" id="CP042344">
    <property type="protein sequence ID" value="QEA12498.1"/>
    <property type="molecule type" value="Genomic_DNA"/>
</dbReference>
<dbReference type="Gene3D" id="3.10.560.10">
    <property type="entry name" value="Outer membrane lipoprotein wza domain like"/>
    <property type="match status" value="1"/>
</dbReference>
<evidence type="ECO:0000259" key="15">
    <source>
        <dbReference type="Pfam" id="PF02563"/>
    </source>
</evidence>
<gene>
    <name evidence="17" type="ORF">FOZ74_05330</name>
</gene>
<feature type="domain" description="SLBB" evidence="16">
    <location>
        <begin position="109"/>
        <end position="189"/>
    </location>
</feature>
<keyword evidence="3" id="KW-0813">Transport</keyword>
<dbReference type="Pfam" id="PF22461">
    <property type="entry name" value="SLBB_2"/>
    <property type="match status" value="1"/>
</dbReference>
<evidence type="ECO:0000256" key="14">
    <source>
        <dbReference type="ARBA" id="ARBA00023288"/>
    </source>
</evidence>
<evidence type="ECO:0000256" key="3">
    <source>
        <dbReference type="ARBA" id="ARBA00022448"/>
    </source>
</evidence>
<evidence type="ECO:0000313" key="17">
    <source>
        <dbReference type="EMBL" id="QEA12498.1"/>
    </source>
</evidence>
<keyword evidence="10" id="KW-0626">Porin</keyword>
<keyword evidence="12" id="KW-0564">Palmitate</keyword>
<proteinExistence type="inferred from homology"/>
<dbReference type="PANTHER" id="PTHR33619">
    <property type="entry name" value="POLYSACCHARIDE EXPORT PROTEIN GFCE-RELATED"/>
    <property type="match status" value="1"/>
</dbReference>
<dbReference type="AlphaFoldDB" id="A0A5B8RUK2"/>
<dbReference type="GO" id="GO:0006811">
    <property type="term" value="P:monoatomic ion transport"/>
    <property type="evidence" value="ECO:0007669"/>
    <property type="project" value="UniProtKB-KW"/>
</dbReference>
<dbReference type="GO" id="GO:0046930">
    <property type="term" value="C:pore complex"/>
    <property type="evidence" value="ECO:0007669"/>
    <property type="project" value="UniProtKB-KW"/>
</dbReference>
<dbReference type="Pfam" id="PF02563">
    <property type="entry name" value="Poly_export"/>
    <property type="match status" value="1"/>
</dbReference>
<evidence type="ECO:0000256" key="2">
    <source>
        <dbReference type="ARBA" id="ARBA00009450"/>
    </source>
</evidence>
<dbReference type="InterPro" id="IPR003715">
    <property type="entry name" value="Poly_export_N"/>
</dbReference>
<dbReference type="KEGG" id="cof:FOZ74_05330"/>
<evidence type="ECO:0000259" key="16">
    <source>
        <dbReference type="Pfam" id="PF22461"/>
    </source>
</evidence>
<keyword evidence="4" id="KW-1134">Transmembrane beta strand</keyword>
<keyword evidence="5" id="KW-0762">Sugar transport</keyword>
<evidence type="ECO:0000256" key="11">
    <source>
        <dbReference type="ARBA" id="ARBA00023136"/>
    </source>
</evidence>
<reference evidence="17 18" key="1">
    <citation type="submission" date="2019-07" db="EMBL/GenBank/DDBJ databases">
        <title>Complete genome sequence of Comamonas sp. NLF 7-7 isolated from livestock.</title>
        <authorList>
            <person name="Kim D.H."/>
            <person name="Kim J.G."/>
        </authorList>
    </citation>
    <scope>NUCLEOTIDE SEQUENCE [LARGE SCALE GENOMIC DNA]</scope>
    <source>
        <strain evidence="17 18">NLF 7-7</strain>
    </source>
</reference>
<comment type="similarity">
    <text evidence="2">Belongs to the BexD/CtrA/VexA family.</text>
</comment>
<dbReference type="GO" id="GO:0015288">
    <property type="term" value="F:porin activity"/>
    <property type="evidence" value="ECO:0007669"/>
    <property type="project" value="UniProtKB-KW"/>
</dbReference>
<organism evidence="17 18">
    <name type="scientific">Comamonas flocculans</name>
    <dbReference type="NCBI Taxonomy" id="2597701"/>
    <lineage>
        <taxon>Bacteria</taxon>
        <taxon>Pseudomonadati</taxon>
        <taxon>Pseudomonadota</taxon>
        <taxon>Betaproteobacteria</taxon>
        <taxon>Burkholderiales</taxon>
        <taxon>Comamonadaceae</taxon>
        <taxon>Comamonas</taxon>
    </lineage>
</organism>
<dbReference type="GO" id="GO:0009279">
    <property type="term" value="C:cell outer membrane"/>
    <property type="evidence" value="ECO:0007669"/>
    <property type="project" value="UniProtKB-SubCell"/>
</dbReference>
<evidence type="ECO:0000256" key="10">
    <source>
        <dbReference type="ARBA" id="ARBA00023114"/>
    </source>
</evidence>
<keyword evidence="7" id="KW-0732">Signal</keyword>
<evidence type="ECO:0000256" key="8">
    <source>
        <dbReference type="ARBA" id="ARBA00023047"/>
    </source>
</evidence>
<keyword evidence="6" id="KW-0812">Transmembrane</keyword>
<dbReference type="Gene3D" id="3.30.1950.10">
    <property type="entry name" value="wza like domain"/>
    <property type="match status" value="1"/>
</dbReference>